<dbReference type="EMBL" id="DF967973">
    <property type="protein sequence ID" value="GAP15917.1"/>
    <property type="molecule type" value="Genomic_DNA"/>
</dbReference>
<keyword evidence="1" id="KW-0732">Signal</keyword>
<evidence type="ECO:0000313" key="3">
    <source>
        <dbReference type="Proteomes" id="UP000055060"/>
    </source>
</evidence>
<gene>
    <name evidence="2" type="ORF">LARV_03712</name>
</gene>
<evidence type="ECO:0000256" key="1">
    <source>
        <dbReference type="SAM" id="SignalP"/>
    </source>
</evidence>
<evidence type="ECO:0000313" key="2">
    <source>
        <dbReference type="EMBL" id="GAP15917.1"/>
    </source>
</evidence>
<sequence length="43" mass="4610">MKPIHAAFLCLIALLVLTTVPTGAPFHQTQGTIVPAVDPALRW</sequence>
<organism evidence="2">
    <name type="scientific">Longilinea arvoryzae</name>
    <dbReference type="NCBI Taxonomy" id="360412"/>
    <lineage>
        <taxon>Bacteria</taxon>
        <taxon>Bacillati</taxon>
        <taxon>Chloroflexota</taxon>
        <taxon>Anaerolineae</taxon>
        <taxon>Anaerolineales</taxon>
        <taxon>Anaerolineaceae</taxon>
        <taxon>Longilinea</taxon>
    </lineage>
</organism>
<accession>A0A0K8MZ63</accession>
<reference evidence="2" key="1">
    <citation type="submission" date="2015-07" db="EMBL/GenBank/DDBJ databases">
        <title>Draft Genome Sequences of Anaerolinea thermolimosa IMO-1, Bellilinea caldifistulae GOMI-1, Leptolinea tardivitalis YMTK-2, Levilinea saccharolytica KIBI-1,Longilinea arvoryzae KOME-1, Previously Described as Members of the Anaerolineaceae (Chloroflexi).</title>
        <authorList>
            <person name="Sekiguchi Y."/>
            <person name="Ohashi A."/>
            <person name="Matsuura N."/>
            <person name="Tourlousse M.D."/>
        </authorList>
    </citation>
    <scope>NUCLEOTIDE SEQUENCE [LARGE SCALE GENOMIC DNA]</scope>
    <source>
        <strain evidence="2">KOME-1</strain>
    </source>
</reference>
<dbReference type="AlphaFoldDB" id="A0A0K8MZ63"/>
<name>A0A0K8MZ63_9CHLR</name>
<feature type="signal peptide" evidence="1">
    <location>
        <begin position="1"/>
        <end position="24"/>
    </location>
</feature>
<proteinExistence type="predicted"/>
<feature type="chain" id="PRO_5005513011" evidence="1">
    <location>
        <begin position="25"/>
        <end position="43"/>
    </location>
</feature>
<dbReference type="RefSeq" id="WP_269084977.1">
    <property type="nucleotide sequence ID" value="NZ_DF967973.1"/>
</dbReference>
<keyword evidence="3" id="KW-1185">Reference proteome</keyword>
<dbReference type="Proteomes" id="UP000055060">
    <property type="component" value="Unassembled WGS sequence"/>
</dbReference>
<protein>
    <submittedName>
        <fullName evidence="2">Uncharacterized protein</fullName>
    </submittedName>
</protein>